<dbReference type="InterPro" id="IPR000415">
    <property type="entry name" value="Nitroreductase-like"/>
</dbReference>
<keyword evidence="8" id="KW-0411">Iron-sulfur</keyword>
<dbReference type="PROSITE" id="PS00198">
    <property type="entry name" value="4FE4S_FER_1"/>
    <property type="match status" value="2"/>
</dbReference>
<evidence type="ECO:0000256" key="7">
    <source>
        <dbReference type="ARBA" id="ARBA00023004"/>
    </source>
</evidence>
<dbReference type="RefSeq" id="WP_199385773.1">
    <property type="nucleotide sequence ID" value="NZ_JAEMHM010000018.1"/>
</dbReference>
<dbReference type="CDD" id="cd02143">
    <property type="entry name" value="nitroreductase_FeS-like"/>
    <property type="match status" value="1"/>
</dbReference>
<dbReference type="EMBL" id="JAEMHM010000018">
    <property type="protein sequence ID" value="MBJ6726856.1"/>
    <property type="molecule type" value="Genomic_DNA"/>
</dbReference>
<keyword evidence="5" id="KW-0479">Metal-binding</keyword>
<comment type="cofactor">
    <cofactor evidence="1">
        <name>FMN</name>
        <dbReference type="ChEBI" id="CHEBI:58210"/>
    </cofactor>
</comment>
<evidence type="ECO:0000256" key="2">
    <source>
        <dbReference type="ARBA" id="ARBA00007118"/>
    </source>
</evidence>
<evidence type="ECO:0000256" key="3">
    <source>
        <dbReference type="ARBA" id="ARBA00022630"/>
    </source>
</evidence>
<feature type="domain" description="4Fe-4S ferredoxin-type" evidence="9">
    <location>
        <begin position="33"/>
        <end position="63"/>
    </location>
</feature>
<accession>A0A8J7M1D5</accession>
<keyword evidence="6" id="KW-0560">Oxidoreductase</keyword>
<organism evidence="10 11">
    <name type="scientific">Geomesophilobacter sediminis</name>
    <dbReference type="NCBI Taxonomy" id="2798584"/>
    <lineage>
        <taxon>Bacteria</taxon>
        <taxon>Pseudomonadati</taxon>
        <taxon>Thermodesulfobacteriota</taxon>
        <taxon>Desulfuromonadia</taxon>
        <taxon>Geobacterales</taxon>
        <taxon>Geobacteraceae</taxon>
        <taxon>Geomesophilobacter</taxon>
    </lineage>
</organism>
<dbReference type="SUPFAM" id="SSF54862">
    <property type="entry name" value="4Fe-4S ferredoxins"/>
    <property type="match status" value="1"/>
</dbReference>
<evidence type="ECO:0000256" key="5">
    <source>
        <dbReference type="ARBA" id="ARBA00022723"/>
    </source>
</evidence>
<feature type="domain" description="4Fe-4S ferredoxin-type" evidence="9">
    <location>
        <begin position="2"/>
        <end position="31"/>
    </location>
</feature>
<dbReference type="GO" id="GO:0016491">
    <property type="term" value="F:oxidoreductase activity"/>
    <property type="evidence" value="ECO:0007669"/>
    <property type="project" value="UniProtKB-KW"/>
</dbReference>
<dbReference type="Pfam" id="PF13187">
    <property type="entry name" value="Fer4_9"/>
    <property type="match status" value="1"/>
</dbReference>
<dbReference type="InterPro" id="IPR017896">
    <property type="entry name" value="4Fe4S_Fe-S-bd"/>
</dbReference>
<evidence type="ECO:0000256" key="1">
    <source>
        <dbReference type="ARBA" id="ARBA00001917"/>
    </source>
</evidence>
<dbReference type="GO" id="GO:0046872">
    <property type="term" value="F:metal ion binding"/>
    <property type="evidence" value="ECO:0007669"/>
    <property type="project" value="UniProtKB-KW"/>
</dbReference>
<protein>
    <submittedName>
        <fullName evidence="10">Nitroreductase family protein</fullName>
    </submittedName>
</protein>
<reference evidence="10" key="1">
    <citation type="submission" date="2020-12" db="EMBL/GenBank/DDBJ databases">
        <title>Geomonas sp. Red875, isolated from river sediment.</title>
        <authorList>
            <person name="Xu Z."/>
            <person name="Zhang Z."/>
            <person name="Masuda Y."/>
            <person name="Itoh H."/>
            <person name="Senoo K."/>
        </authorList>
    </citation>
    <scope>NUCLEOTIDE SEQUENCE</scope>
    <source>
        <strain evidence="10">Red875</strain>
    </source>
</reference>
<evidence type="ECO:0000313" key="10">
    <source>
        <dbReference type="EMBL" id="MBJ6726856.1"/>
    </source>
</evidence>
<proteinExistence type="inferred from homology"/>
<gene>
    <name evidence="10" type="ORF">JFN93_19270</name>
</gene>
<comment type="similarity">
    <text evidence="2">Belongs to the nitroreductase family.</text>
</comment>
<name>A0A8J7M1D5_9BACT</name>
<keyword evidence="11" id="KW-1185">Reference proteome</keyword>
<dbReference type="Proteomes" id="UP000636888">
    <property type="component" value="Unassembled WGS sequence"/>
</dbReference>
<dbReference type="InterPro" id="IPR029479">
    <property type="entry name" value="Nitroreductase"/>
</dbReference>
<comment type="caution">
    <text evidence="10">The sequence shown here is derived from an EMBL/GenBank/DDBJ whole genome shotgun (WGS) entry which is preliminary data.</text>
</comment>
<keyword evidence="7" id="KW-0408">Iron</keyword>
<evidence type="ECO:0000256" key="4">
    <source>
        <dbReference type="ARBA" id="ARBA00022643"/>
    </source>
</evidence>
<keyword evidence="4" id="KW-0288">FMN</keyword>
<dbReference type="AlphaFoldDB" id="A0A8J7M1D5"/>
<dbReference type="Gene3D" id="3.40.109.10">
    <property type="entry name" value="NADH Oxidase"/>
    <property type="match status" value="1"/>
</dbReference>
<evidence type="ECO:0000313" key="11">
    <source>
        <dbReference type="Proteomes" id="UP000636888"/>
    </source>
</evidence>
<evidence type="ECO:0000256" key="8">
    <source>
        <dbReference type="ARBA" id="ARBA00023014"/>
    </source>
</evidence>
<dbReference type="Gene3D" id="3.30.70.20">
    <property type="match status" value="1"/>
</dbReference>
<evidence type="ECO:0000256" key="6">
    <source>
        <dbReference type="ARBA" id="ARBA00023002"/>
    </source>
</evidence>
<dbReference type="PANTHER" id="PTHR43673">
    <property type="entry name" value="NAD(P)H NITROREDUCTASE YDGI-RELATED"/>
    <property type="match status" value="1"/>
</dbReference>
<dbReference type="SUPFAM" id="SSF55469">
    <property type="entry name" value="FMN-dependent nitroreductase-like"/>
    <property type="match status" value="1"/>
</dbReference>
<sequence>MLNFNIDRQKCTGCGTCAADCPAGIISLEGGTPSIPADREKGCYRCQHCLAVCPAAAVSIFGCRPEQSLPLPGHLPDPVATETLIRGRRAVRRYREENLEPEFLRRLLDVACHAPSGMNARQCRFTVIDDRAKMVALRDELMARLSGMAQSGGFPAGLEFFQFFLAQWEEKRVDFLFRGAPHLLVVSAPQEIATPTPDCLIALTNFELYANSVGIGTVWDGLATLAINDLFPELRGRLGIPANHVIGYAMAFGRPAVQYARTTQHAPAEVHFV</sequence>
<dbReference type="GO" id="GO:0051536">
    <property type="term" value="F:iron-sulfur cluster binding"/>
    <property type="evidence" value="ECO:0007669"/>
    <property type="project" value="UniProtKB-KW"/>
</dbReference>
<evidence type="ECO:0000259" key="9">
    <source>
        <dbReference type="PROSITE" id="PS51379"/>
    </source>
</evidence>
<dbReference type="PROSITE" id="PS51379">
    <property type="entry name" value="4FE4S_FER_2"/>
    <property type="match status" value="2"/>
</dbReference>
<dbReference type="InterPro" id="IPR017900">
    <property type="entry name" value="4Fe4S_Fe_S_CS"/>
</dbReference>
<dbReference type="PANTHER" id="PTHR43673:SF2">
    <property type="entry name" value="NITROREDUCTASE"/>
    <property type="match status" value="1"/>
</dbReference>
<keyword evidence="3" id="KW-0285">Flavoprotein</keyword>
<dbReference type="Pfam" id="PF00881">
    <property type="entry name" value="Nitroreductase"/>
    <property type="match status" value="1"/>
</dbReference>